<dbReference type="GO" id="GO:0016757">
    <property type="term" value="F:glycosyltransferase activity"/>
    <property type="evidence" value="ECO:0007669"/>
    <property type="project" value="UniProtKB-KW"/>
</dbReference>
<comment type="subcellular location">
    <subcellularLocation>
        <location evidence="1">Cell membrane</location>
    </subcellularLocation>
</comment>
<dbReference type="Proteomes" id="UP000501830">
    <property type="component" value="Chromosome"/>
</dbReference>
<gene>
    <name evidence="13" type="ORF">G7058_05460</name>
</gene>
<name>A0A6G7WH29_9LACT</name>
<evidence type="ECO:0000256" key="10">
    <source>
        <dbReference type="ARBA" id="ARBA00040345"/>
    </source>
</evidence>
<dbReference type="InterPro" id="IPR001173">
    <property type="entry name" value="Glyco_trans_2-like"/>
</dbReference>
<dbReference type="PANTHER" id="PTHR43646:SF2">
    <property type="entry name" value="GLYCOSYLTRANSFERASE 2-LIKE DOMAIN-CONTAINING PROTEIN"/>
    <property type="match status" value="1"/>
</dbReference>
<keyword evidence="4 13" id="KW-0808">Transferase</keyword>
<evidence type="ECO:0000256" key="4">
    <source>
        <dbReference type="ARBA" id="ARBA00022679"/>
    </source>
</evidence>
<reference evidence="13 14" key="1">
    <citation type="journal article" date="2017" name="Int. J. Syst. Evol. Microbiol.">
        <title>Jeotgalibaca porci sp. nov. and Jeotgalibaca arthritidis sp. nov., isolated from pigs, and emended description of the genus Jeotgalibaca.</title>
        <authorList>
            <person name="Zamora L."/>
            <person name="Perez-Sancho M."/>
            <person name="Dominguez L."/>
            <person name="Fernandez-Garayzabal J.F."/>
            <person name="Vela A.I."/>
        </authorList>
    </citation>
    <scope>NUCLEOTIDE SEQUENCE [LARGE SCALE GENOMIC DNA]</scope>
    <source>
        <strain evidence="13 14">CCUG 69148</strain>
    </source>
</reference>
<evidence type="ECO:0000256" key="3">
    <source>
        <dbReference type="ARBA" id="ARBA00022676"/>
    </source>
</evidence>
<dbReference type="Pfam" id="PF00535">
    <property type="entry name" value="Glycos_transf_2"/>
    <property type="match status" value="1"/>
</dbReference>
<comment type="function">
    <text evidence="7">Catalyzes the glycosylation of 4,4'-diaponeurosporenoate, i.e. the esterification of glucose at the C1'' position with the carboxyl group of 4,4'-diaponeurosporenic acid, to form glycosyl-4,4'-diaponeurosporenoate. This is a step in the biosynthesis of staphyloxanthin, an orange pigment present in most staphylococci strains.</text>
</comment>
<feature type="transmembrane region" description="Helical" evidence="11">
    <location>
        <begin position="6"/>
        <end position="28"/>
    </location>
</feature>
<dbReference type="Gene3D" id="3.90.550.10">
    <property type="entry name" value="Spore Coat Polysaccharide Biosynthesis Protein SpsA, Chain A"/>
    <property type="match status" value="1"/>
</dbReference>
<evidence type="ECO:0000256" key="9">
    <source>
        <dbReference type="ARBA" id="ARBA00038120"/>
    </source>
</evidence>
<proteinExistence type="inferred from homology"/>
<evidence type="ECO:0000256" key="1">
    <source>
        <dbReference type="ARBA" id="ARBA00004236"/>
    </source>
</evidence>
<evidence type="ECO:0000256" key="6">
    <source>
        <dbReference type="ARBA" id="ARBA00023136"/>
    </source>
</evidence>
<dbReference type="SUPFAM" id="SSF53448">
    <property type="entry name" value="Nucleotide-diphospho-sugar transferases"/>
    <property type="match status" value="1"/>
</dbReference>
<dbReference type="GO" id="GO:0016117">
    <property type="term" value="P:carotenoid biosynthetic process"/>
    <property type="evidence" value="ECO:0007669"/>
    <property type="project" value="UniProtKB-KW"/>
</dbReference>
<dbReference type="InterPro" id="IPR029044">
    <property type="entry name" value="Nucleotide-diphossugar_trans"/>
</dbReference>
<comment type="similarity">
    <text evidence="9">Belongs to the glycosyltransferase 2 family. CrtQ subfamily.</text>
</comment>
<dbReference type="EMBL" id="CP049889">
    <property type="protein sequence ID" value="QIK51552.1"/>
    <property type="molecule type" value="Genomic_DNA"/>
</dbReference>
<feature type="transmembrane region" description="Helical" evidence="11">
    <location>
        <begin position="270"/>
        <end position="291"/>
    </location>
</feature>
<feature type="domain" description="Glycosyltransferase 2-like" evidence="12">
    <location>
        <begin position="40"/>
        <end position="157"/>
    </location>
</feature>
<dbReference type="RefSeq" id="WP_166062608.1">
    <property type="nucleotide sequence ID" value="NZ_CP049889.1"/>
</dbReference>
<dbReference type="CDD" id="cd00761">
    <property type="entry name" value="Glyco_tranf_GTA_type"/>
    <property type="match status" value="1"/>
</dbReference>
<dbReference type="AlphaFoldDB" id="A0A6G7WH29"/>
<keyword evidence="14" id="KW-1185">Reference proteome</keyword>
<sequence>MIYMYVFILVLSIASGWAMLWHTPKLALREKMQKQKKQVSIIIPARNEEKNLPILLASVQKQTYKPLEILVIDDYSEDQTAQVAREYGATVVQVQRDEREWFGKAAACWYGAQAAAGDTFLFLDADIFFPGSDSLARMIANFQEDTVLSIQPYHTIRKSYENLSVIFNILVLAGMNQFSILGKRLPAAGAFGPTLLCSRSAYFQVGGHKRVRHNIMENIALGQIFIEQEFPVQLYSGKDVLHFRMYPDGIAHLFEGWSKSFASGSVATHLFIMICSGLWISGAFISGLYLIFSGFQLLAWFGYFAFFLSFLRMARTAGNFSVLLSFFYPLLFSYFVCVFIWSAIKTFVLKSVSWKGRKIEL</sequence>
<evidence type="ECO:0000259" key="12">
    <source>
        <dbReference type="Pfam" id="PF00535"/>
    </source>
</evidence>
<feature type="transmembrane region" description="Helical" evidence="11">
    <location>
        <begin position="326"/>
        <end position="344"/>
    </location>
</feature>
<keyword evidence="5" id="KW-0125">Carotenoid biosynthesis</keyword>
<keyword evidence="3" id="KW-0328">Glycosyltransferase</keyword>
<keyword evidence="11" id="KW-1133">Transmembrane helix</keyword>
<evidence type="ECO:0000256" key="11">
    <source>
        <dbReference type="SAM" id="Phobius"/>
    </source>
</evidence>
<organism evidence="13 14">
    <name type="scientific">Jeotgalibaca porci</name>
    <dbReference type="NCBI Taxonomy" id="1868793"/>
    <lineage>
        <taxon>Bacteria</taxon>
        <taxon>Bacillati</taxon>
        <taxon>Bacillota</taxon>
        <taxon>Bacilli</taxon>
        <taxon>Lactobacillales</taxon>
        <taxon>Carnobacteriaceae</taxon>
        <taxon>Jeotgalibaca</taxon>
    </lineage>
</organism>
<dbReference type="KEGG" id="jpo:G7058_05460"/>
<evidence type="ECO:0000313" key="13">
    <source>
        <dbReference type="EMBL" id="QIK51552.1"/>
    </source>
</evidence>
<keyword evidence="6 11" id="KW-0472">Membrane</keyword>
<evidence type="ECO:0000256" key="5">
    <source>
        <dbReference type="ARBA" id="ARBA00022746"/>
    </source>
</evidence>
<evidence type="ECO:0000313" key="14">
    <source>
        <dbReference type="Proteomes" id="UP000501830"/>
    </source>
</evidence>
<protein>
    <recommendedName>
        <fullName evidence="10">4,4'-diaponeurosporenoate glycosyltransferase</fullName>
    </recommendedName>
</protein>
<keyword evidence="11" id="KW-0812">Transmembrane</keyword>
<evidence type="ECO:0000256" key="8">
    <source>
        <dbReference type="ARBA" id="ARBA00037904"/>
    </source>
</evidence>
<accession>A0A6G7WH29</accession>
<comment type="pathway">
    <text evidence="8">Carotenoid biosynthesis; staphyloxanthin biosynthesis; staphyloxanthin from farnesyl diphosphate: step 4/5.</text>
</comment>
<evidence type="ECO:0000256" key="7">
    <source>
        <dbReference type="ARBA" id="ARBA00037281"/>
    </source>
</evidence>
<dbReference type="GeneID" id="94552719"/>
<feature type="transmembrane region" description="Helical" evidence="11">
    <location>
        <begin position="297"/>
        <end position="314"/>
    </location>
</feature>
<evidence type="ECO:0000256" key="2">
    <source>
        <dbReference type="ARBA" id="ARBA00022475"/>
    </source>
</evidence>
<dbReference type="GO" id="GO:0005886">
    <property type="term" value="C:plasma membrane"/>
    <property type="evidence" value="ECO:0007669"/>
    <property type="project" value="UniProtKB-SubCell"/>
</dbReference>
<keyword evidence="2" id="KW-1003">Cell membrane</keyword>
<dbReference type="PANTHER" id="PTHR43646">
    <property type="entry name" value="GLYCOSYLTRANSFERASE"/>
    <property type="match status" value="1"/>
</dbReference>